<accession>A0A926FFK7</accession>
<organism evidence="2 3">
    <name type="scientific">Qingrenia yutianensis</name>
    <dbReference type="NCBI Taxonomy" id="2763676"/>
    <lineage>
        <taxon>Bacteria</taxon>
        <taxon>Bacillati</taxon>
        <taxon>Bacillota</taxon>
        <taxon>Clostridia</taxon>
        <taxon>Eubacteriales</taxon>
        <taxon>Oscillospiraceae</taxon>
        <taxon>Qingrenia</taxon>
    </lineage>
</organism>
<protein>
    <submittedName>
        <fullName evidence="2">Transposase</fullName>
    </submittedName>
</protein>
<evidence type="ECO:0000313" key="2">
    <source>
        <dbReference type="EMBL" id="MBC8597559.1"/>
    </source>
</evidence>
<dbReference type="InterPro" id="IPR009057">
    <property type="entry name" value="Homeodomain-like_sf"/>
</dbReference>
<reference evidence="2" key="1">
    <citation type="submission" date="2020-08" db="EMBL/GenBank/DDBJ databases">
        <title>Genome public.</title>
        <authorList>
            <person name="Liu C."/>
            <person name="Sun Q."/>
        </authorList>
    </citation>
    <scope>NUCLEOTIDE SEQUENCE</scope>
    <source>
        <strain evidence="2">NSJ-50</strain>
    </source>
</reference>
<dbReference type="Proteomes" id="UP000647416">
    <property type="component" value="Unassembled WGS sequence"/>
</dbReference>
<comment type="caution">
    <text evidence="2">The sequence shown here is derived from an EMBL/GenBank/DDBJ whole genome shotgun (WGS) entry which is preliminary data.</text>
</comment>
<feature type="coiled-coil region" evidence="1">
    <location>
        <begin position="40"/>
        <end position="74"/>
    </location>
</feature>
<dbReference type="GO" id="GO:0004803">
    <property type="term" value="F:transposase activity"/>
    <property type="evidence" value="ECO:0007669"/>
    <property type="project" value="InterPro"/>
</dbReference>
<name>A0A926FFK7_9FIRM</name>
<gene>
    <name evidence="2" type="ORF">H8706_11915</name>
</gene>
<dbReference type="SUPFAM" id="SSF46689">
    <property type="entry name" value="Homeodomain-like"/>
    <property type="match status" value="1"/>
</dbReference>
<dbReference type="Gene3D" id="1.10.10.60">
    <property type="entry name" value="Homeodomain-like"/>
    <property type="match status" value="1"/>
</dbReference>
<keyword evidence="3" id="KW-1185">Reference proteome</keyword>
<dbReference type="EMBL" id="JACRTE010000059">
    <property type="protein sequence ID" value="MBC8597559.1"/>
    <property type="molecule type" value="Genomic_DNA"/>
</dbReference>
<dbReference type="InterPro" id="IPR002514">
    <property type="entry name" value="Transposase_8"/>
</dbReference>
<keyword evidence="1" id="KW-0175">Coiled coil</keyword>
<proteinExistence type="predicted"/>
<evidence type="ECO:0000313" key="3">
    <source>
        <dbReference type="Proteomes" id="UP000647416"/>
    </source>
</evidence>
<dbReference type="AlphaFoldDB" id="A0A926FFK7"/>
<dbReference type="Pfam" id="PF01527">
    <property type="entry name" value="HTH_Tnp_1"/>
    <property type="match status" value="1"/>
</dbReference>
<dbReference type="GO" id="GO:0006313">
    <property type="term" value="P:DNA transposition"/>
    <property type="evidence" value="ECO:0007669"/>
    <property type="project" value="InterPro"/>
</dbReference>
<evidence type="ECO:0000256" key="1">
    <source>
        <dbReference type="SAM" id="Coils"/>
    </source>
</evidence>
<sequence>MVTEQGRPSKEVAAELGICVETLKSWLKRAGFQPGATDRQNRIDKRQRELEAEIRSLRKQLAEKDEVIDVLKKSVGIFSKL</sequence>
<dbReference type="GO" id="GO:0003677">
    <property type="term" value="F:DNA binding"/>
    <property type="evidence" value="ECO:0007669"/>
    <property type="project" value="InterPro"/>
</dbReference>